<keyword evidence="1" id="KW-0472">Membrane</keyword>
<name>A0AAV5THE6_9BILA</name>
<dbReference type="PANTHER" id="PTHR45830">
    <property type="entry name" value="SERPENTINE RECEPTOR, CLASS I"/>
    <property type="match status" value="1"/>
</dbReference>
<evidence type="ECO:0008006" key="4">
    <source>
        <dbReference type="Google" id="ProtNLM"/>
    </source>
</evidence>
<evidence type="ECO:0000256" key="1">
    <source>
        <dbReference type="SAM" id="Phobius"/>
    </source>
</evidence>
<feature type="non-terminal residue" evidence="2">
    <location>
        <position position="1"/>
    </location>
</feature>
<comment type="caution">
    <text evidence="2">The sequence shown here is derived from an EMBL/GenBank/DDBJ whole genome shotgun (WGS) entry which is preliminary data.</text>
</comment>
<dbReference type="EMBL" id="BTSX01000004">
    <property type="protein sequence ID" value="GMS93740.1"/>
    <property type="molecule type" value="Genomic_DNA"/>
</dbReference>
<feature type="transmembrane region" description="Helical" evidence="1">
    <location>
        <begin position="23"/>
        <end position="40"/>
    </location>
</feature>
<evidence type="ECO:0000313" key="3">
    <source>
        <dbReference type="Proteomes" id="UP001432027"/>
    </source>
</evidence>
<accession>A0AAV5THE6</accession>
<keyword evidence="1" id="KW-1133">Transmembrane helix</keyword>
<keyword evidence="1" id="KW-0812">Transmembrane</keyword>
<evidence type="ECO:0000313" key="2">
    <source>
        <dbReference type="EMBL" id="GMS93740.1"/>
    </source>
</evidence>
<dbReference type="PANTHER" id="PTHR45830:SF15">
    <property type="entry name" value="SERPENTINE RECEPTOR, CLASS I"/>
    <property type="match status" value="1"/>
</dbReference>
<feature type="transmembrane region" description="Helical" evidence="1">
    <location>
        <begin position="72"/>
        <end position="91"/>
    </location>
</feature>
<proteinExistence type="predicted"/>
<protein>
    <recommendedName>
        <fullName evidence="4">G protein-coupled receptor</fullName>
    </recommendedName>
</protein>
<keyword evidence="3" id="KW-1185">Reference proteome</keyword>
<reference evidence="2" key="1">
    <citation type="submission" date="2023-10" db="EMBL/GenBank/DDBJ databases">
        <title>Genome assembly of Pristionchus species.</title>
        <authorList>
            <person name="Yoshida K."/>
            <person name="Sommer R.J."/>
        </authorList>
    </citation>
    <scope>NUCLEOTIDE SEQUENCE</scope>
    <source>
        <strain evidence="2">RS0144</strain>
    </source>
</reference>
<sequence length="130" mass="15492">LAFGLEWDRDYFVDFAKMFRECYWPISVFIIHPFTIFVLIRKSPMDLDCKIAFVVHHIVLMCFDYYNGALYQTGLAFCTISLCVPYLFIMLRMHQKMQIHDGPFRVNDRLDMTVEPLNKLEVLKVRIGWT</sequence>
<dbReference type="Proteomes" id="UP001432027">
    <property type="component" value="Unassembled WGS sequence"/>
</dbReference>
<dbReference type="AlphaFoldDB" id="A0AAV5THE6"/>
<gene>
    <name evidence="2" type="ORF">PENTCL1PPCAC_15915</name>
</gene>
<organism evidence="2 3">
    <name type="scientific">Pristionchus entomophagus</name>
    <dbReference type="NCBI Taxonomy" id="358040"/>
    <lineage>
        <taxon>Eukaryota</taxon>
        <taxon>Metazoa</taxon>
        <taxon>Ecdysozoa</taxon>
        <taxon>Nematoda</taxon>
        <taxon>Chromadorea</taxon>
        <taxon>Rhabditida</taxon>
        <taxon>Rhabditina</taxon>
        <taxon>Diplogasteromorpha</taxon>
        <taxon>Diplogasteroidea</taxon>
        <taxon>Neodiplogasteridae</taxon>
        <taxon>Pristionchus</taxon>
    </lineage>
</organism>